<sequence>MLNKQGFDLWADGYDKTVQISEENNQYPFAGYRLILNTIFNKVMERDAARVLDIGFGTGVLTSKLYENGHLINGVDFSTRMIELAREKMPMANLVEGDIADGLPEELKIADGLPEELKIAGYDFIISTYALHHLTDEAKVEFIKELLPLLAEDGEILIGDIAFRTRQELEACRTNSLEFWDHDEFYFVFEELESMLSGICYCKYEAISHCGGVIELTQK</sequence>
<dbReference type="InterPro" id="IPR041698">
    <property type="entry name" value="Methyltransf_25"/>
</dbReference>
<dbReference type="GO" id="GO:0008168">
    <property type="term" value="F:methyltransferase activity"/>
    <property type="evidence" value="ECO:0007669"/>
    <property type="project" value="UniProtKB-KW"/>
</dbReference>
<dbReference type="Gene3D" id="3.40.50.150">
    <property type="entry name" value="Vaccinia Virus protein VP39"/>
    <property type="match status" value="1"/>
</dbReference>
<name>A0A3R9FKX0_9BACI</name>
<proteinExistence type="predicted"/>
<organism evidence="3 4">
    <name type="scientific">Mesobacillus subterraneus</name>
    <dbReference type="NCBI Taxonomy" id="285983"/>
    <lineage>
        <taxon>Bacteria</taxon>
        <taxon>Bacillati</taxon>
        <taxon>Bacillota</taxon>
        <taxon>Bacilli</taxon>
        <taxon>Bacillales</taxon>
        <taxon>Bacillaceae</taxon>
        <taxon>Mesobacillus</taxon>
    </lineage>
</organism>
<protein>
    <submittedName>
        <fullName evidence="3">Class I SAM-dependent methyltransferase</fullName>
    </submittedName>
</protein>
<evidence type="ECO:0000313" key="3">
    <source>
        <dbReference type="EMBL" id="RSD28795.1"/>
    </source>
</evidence>
<accession>A0A3R9FKX0</accession>
<keyword evidence="1 3" id="KW-0808">Transferase</keyword>
<dbReference type="Proteomes" id="UP000279911">
    <property type="component" value="Unassembled WGS sequence"/>
</dbReference>
<dbReference type="PANTHER" id="PTHR43861">
    <property type="entry name" value="TRANS-ACONITATE 2-METHYLTRANSFERASE-RELATED"/>
    <property type="match status" value="1"/>
</dbReference>
<reference evidence="4" key="1">
    <citation type="submission" date="2018-12" db="EMBL/GenBank/DDBJ databases">
        <title>Bacillus chawlae sp. nov., Bacillus glennii sp. nov., and Bacillus saganii sp. nov. Isolated from the Vehicle Assembly Building at Kennedy Space Center where the Viking Spacecraft were Assembled.</title>
        <authorList>
            <person name="Seuylemezian A."/>
            <person name="Vaishampayan P."/>
        </authorList>
    </citation>
    <scope>NUCLEOTIDE SEQUENCE [LARGE SCALE GENOMIC DNA]</scope>
    <source>
        <strain evidence="4">DSM 13966</strain>
    </source>
</reference>
<evidence type="ECO:0000256" key="1">
    <source>
        <dbReference type="ARBA" id="ARBA00022679"/>
    </source>
</evidence>
<comment type="caution">
    <text evidence="3">The sequence shown here is derived from an EMBL/GenBank/DDBJ whole genome shotgun (WGS) entry which is preliminary data.</text>
</comment>
<dbReference type="SUPFAM" id="SSF53335">
    <property type="entry name" value="S-adenosyl-L-methionine-dependent methyltransferases"/>
    <property type="match status" value="1"/>
</dbReference>
<dbReference type="RefSeq" id="WP_125478757.1">
    <property type="nucleotide sequence ID" value="NZ_RSFW01000006.1"/>
</dbReference>
<gene>
    <name evidence="3" type="ORF">EJA10_04290</name>
</gene>
<dbReference type="Pfam" id="PF13649">
    <property type="entry name" value="Methyltransf_25"/>
    <property type="match status" value="1"/>
</dbReference>
<dbReference type="AlphaFoldDB" id="A0A3R9FKX0"/>
<evidence type="ECO:0000313" key="4">
    <source>
        <dbReference type="Proteomes" id="UP000279911"/>
    </source>
</evidence>
<dbReference type="EMBL" id="RSFW01000006">
    <property type="protein sequence ID" value="RSD28795.1"/>
    <property type="molecule type" value="Genomic_DNA"/>
</dbReference>
<feature type="domain" description="Methyltransferase" evidence="2">
    <location>
        <begin position="51"/>
        <end position="154"/>
    </location>
</feature>
<dbReference type="GO" id="GO:0032259">
    <property type="term" value="P:methylation"/>
    <property type="evidence" value="ECO:0007669"/>
    <property type="project" value="UniProtKB-KW"/>
</dbReference>
<evidence type="ECO:0000259" key="2">
    <source>
        <dbReference type="Pfam" id="PF13649"/>
    </source>
</evidence>
<dbReference type="CDD" id="cd02440">
    <property type="entry name" value="AdoMet_MTases"/>
    <property type="match status" value="1"/>
</dbReference>
<keyword evidence="3" id="KW-0489">Methyltransferase</keyword>
<dbReference type="OrthoDB" id="465705at2"/>
<dbReference type="InterPro" id="IPR029063">
    <property type="entry name" value="SAM-dependent_MTases_sf"/>
</dbReference>